<feature type="domain" description="RNA polymerase sigma factor 70 region 4 type 2" evidence="6">
    <location>
        <begin position="146"/>
        <end position="198"/>
    </location>
</feature>
<feature type="domain" description="RNA polymerase sigma-70 region 2" evidence="5">
    <location>
        <begin position="47"/>
        <end position="112"/>
    </location>
</feature>
<evidence type="ECO:0000313" key="7">
    <source>
        <dbReference type="EMBL" id="GAA0780627.1"/>
    </source>
</evidence>
<keyword evidence="4" id="KW-0804">Transcription</keyword>
<dbReference type="CDD" id="cd06171">
    <property type="entry name" value="Sigma70_r4"/>
    <property type="match status" value="1"/>
</dbReference>
<dbReference type="InterPro" id="IPR014284">
    <property type="entry name" value="RNA_pol_sigma-70_dom"/>
</dbReference>
<comment type="caution">
    <text evidence="7">The sequence shown here is derived from an EMBL/GenBank/DDBJ whole genome shotgun (WGS) entry which is preliminary data.</text>
</comment>
<evidence type="ECO:0000313" key="8">
    <source>
        <dbReference type="Proteomes" id="UP001500573"/>
    </source>
</evidence>
<accession>A0ABN1L093</accession>
<gene>
    <name evidence="7" type="ORF">GCM10009108_20860</name>
</gene>
<dbReference type="PANTHER" id="PTHR43133">
    <property type="entry name" value="RNA POLYMERASE ECF-TYPE SIGMA FACTO"/>
    <property type="match status" value="1"/>
</dbReference>
<dbReference type="SUPFAM" id="SSF88659">
    <property type="entry name" value="Sigma3 and sigma4 domains of RNA polymerase sigma factors"/>
    <property type="match status" value="1"/>
</dbReference>
<reference evidence="7 8" key="1">
    <citation type="journal article" date="2019" name="Int. J. Syst. Evol. Microbiol.">
        <title>The Global Catalogue of Microorganisms (GCM) 10K type strain sequencing project: providing services to taxonomists for standard genome sequencing and annotation.</title>
        <authorList>
            <consortium name="The Broad Institute Genomics Platform"/>
            <consortium name="The Broad Institute Genome Sequencing Center for Infectious Disease"/>
            <person name="Wu L."/>
            <person name="Ma J."/>
        </authorList>
    </citation>
    <scope>NUCLEOTIDE SEQUENCE [LARGE SCALE GENOMIC DNA]</scope>
    <source>
        <strain evidence="7 8">JCM 15515</strain>
    </source>
</reference>
<organism evidence="7 8">
    <name type="scientific">Castellaniella ginsengisoli</name>
    <dbReference type="NCBI Taxonomy" id="546114"/>
    <lineage>
        <taxon>Bacteria</taxon>
        <taxon>Pseudomonadati</taxon>
        <taxon>Pseudomonadota</taxon>
        <taxon>Betaproteobacteria</taxon>
        <taxon>Burkholderiales</taxon>
        <taxon>Alcaligenaceae</taxon>
        <taxon>Castellaniella</taxon>
    </lineage>
</organism>
<dbReference type="InterPro" id="IPR013324">
    <property type="entry name" value="RNA_pol_sigma_r3/r4-like"/>
</dbReference>
<dbReference type="InterPro" id="IPR013325">
    <property type="entry name" value="RNA_pol_sigma_r2"/>
</dbReference>
<protein>
    <submittedName>
        <fullName evidence="7">RNA polymerase sigma factor</fullName>
    </submittedName>
</protein>
<dbReference type="Gene3D" id="1.10.10.10">
    <property type="entry name" value="Winged helix-like DNA-binding domain superfamily/Winged helix DNA-binding domain"/>
    <property type="match status" value="1"/>
</dbReference>
<dbReference type="Gene3D" id="1.10.1740.10">
    <property type="match status" value="1"/>
</dbReference>
<evidence type="ECO:0000259" key="6">
    <source>
        <dbReference type="Pfam" id="PF08281"/>
    </source>
</evidence>
<comment type="similarity">
    <text evidence="1">Belongs to the sigma-70 factor family. ECF subfamily.</text>
</comment>
<name>A0ABN1L093_9BURK</name>
<proteinExistence type="inferred from homology"/>
<dbReference type="Pfam" id="PF08281">
    <property type="entry name" value="Sigma70_r4_2"/>
    <property type="match status" value="1"/>
</dbReference>
<evidence type="ECO:0000256" key="3">
    <source>
        <dbReference type="ARBA" id="ARBA00023082"/>
    </source>
</evidence>
<dbReference type="Proteomes" id="UP001500573">
    <property type="component" value="Unassembled WGS sequence"/>
</dbReference>
<sequence length="211" mass="23481">MGLSLQQLCWPLSLSMSSSFDPDDALAPSASPTASVDPAEERLFRDLVQEHSVRLQRFIVRHIGNTSEAEDLAQQAFTEAARSYRTFRGESQLSTWLYGIALNLVRNHLSRAPERRYDFVGDSGLADLASESVTPEQAAEQSQSMRLLQESLDELPESMRSILLLVGLDNLSYEEAAALLSVPIGTVRSRLSRARTALRDRLEKKGLTLNF</sequence>
<dbReference type="Pfam" id="PF04542">
    <property type="entry name" value="Sigma70_r2"/>
    <property type="match status" value="1"/>
</dbReference>
<keyword evidence="3" id="KW-0731">Sigma factor</keyword>
<evidence type="ECO:0000259" key="5">
    <source>
        <dbReference type="Pfam" id="PF04542"/>
    </source>
</evidence>
<keyword evidence="2" id="KW-0805">Transcription regulation</keyword>
<dbReference type="EMBL" id="BAAAEX010000010">
    <property type="protein sequence ID" value="GAA0780627.1"/>
    <property type="molecule type" value="Genomic_DNA"/>
</dbReference>
<evidence type="ECO:0000256" key="1">
    <source>
        <dbReference type="ARBA" id="ARBA00010641"/>
    </source>
</evidence>
<keyword evidence="8" id="KW-1185">Reference proteome</keyword>
<evidence type="ECO:0000256" key="2">
    <source>
        <dbReference type="ARBA" id="ARBA00023015"/>
    </source>
</evidence>
<dbReference type="PANTHER" id="PTHR43133:SF51">
    <property type="entry name" value="RNA POLYMERASE SIGMA FACTOR"/>
    <property type="match status" value="1"/>
</dbReference>
<dbReference type="InterPro" id="IPR039425">
    <property type="entry name" value="RNA_pol_sigma-70-like"/>
</dbReference>
<dbReference type="SUPFAM" id="SSF88946">
    <property type="entry name" value="Sigma2 domain of RNA polymerase sigma factors"/>
    <property type="match status" value="1"/>
</dbReference>
<dbReference type="InterPro" id="IPR036388">
    <property type="entry name" value="WH-like_DNA-bd_sf"/>
</dbReference>
<dbReference type="NCBIfam" id="TIGR02937">
    <property type="entry name" value="sigma70-ECF"/>
    <property type="match status" value="1"/>
</dbReference>
<dbReference type="InterPro" id="IPR007627">
    <property type="entry name" value="RNA_pol_sigma70_r2"/>
</dbReference>
<evidence type="ECO:0000256" key="4">
    <source>
        <dbReference type="ARBA" id="ARBA00023163"/>
    </source>
</evidence>
<dbReference type="InterPro" id="IPR013249">
    <property type="entry name" value="RNA_pol_sigma70_r4_t2"/>
</dbReference>